<evidence type="ECO:0000313" key="1">
    <source>
        <dbReference type="EMBL" id="AAP58714.1"/>
    </source>
</evidence>
<organism evidence="1 2">
    <name type="scientific">Xanthomonas phage Xp10</name>
    <dbReference type="NCBI Taxonomy" id="2907956"/>
    <lineage>
        <taxon>Viruses</taxon>
        <taxon>Duplodnaviria</taxon>
        <taxon>Heunggongvirae</taxon>
        <taxon>Uroviricota</taxon>
        <taxon>Caudoviricetes</taxon>
        <taxon>Xipdecavirus</taxon>
        <taxon>Xipdecavirus Xp10</taxon>
    </lineage>
</organism>
<reference evidence="1 2" key="1">
    <citation type="journal article" date="2003" name="J. Mol. Biol.">
        <title>Genome of Xanthomonas oryzae bacteriophage Xp10: an odd T-odd phage.</title>
        <authorList>
            <person name="Yuzenkova J."/>
            <person name="Nechaev S."/>
            <person name="Berlin J."/>
            <person name="Rogulja D."/>
            <person name="Kuznedelov K."/>
            <person name="Inman R."/>
            <person name="Mushegian A."/>
            <person name="Severinov K."/>
        </authorList>
    </citation>
    <scope>NUCLEOTIDE SEQUENCE</scope>
</reference>
<dbReference type="EMBL" id="AY299121">
    <property type="protein sequence ID" value="AAP58714.1"/>
    <property type="molecule type" value="Genomic_DNA"/>
</dbReference>
<dbReference type="Proteomes" id="UP000001774">
    <property type="component" value="Segment"/>
</dbReference>
<protein>
    <submittedName>
        <fullName evidence="1">46L</fullName>
    </submittedName>
</protein>
<dbReference type="KEGG" id="vg:2648398"/>
<dbReference type="GeneID" id="2648398"/>
<sequence length="67" mass="7865">MTMTDQEILRSRHDEAISNVRKLRKQAAQLKSLGLWREPAQLDRKANVMALKSLDLIDDIYPGQDWW</sequence>
<dbReference type="RefSeq" id="NP_858994.1">
    <property type="nucleotide sequence ID" value="NC_004902.1"/>
</dbReference>
<name>Q7Y5H0_9CAUD</name>
<proteinExistence type="predicted"/>
<keyword evidence="2" id="KW-1185">Reference proteome</keyword>
<evidence type="ECO:0000313" key="2">
    <source>
        <dbReference type="Proteomes" id="UP000001774"/>
    </source>
</evidence>
<accession>Q7Y5H0</accession>